<comment type="caution">
    <text evidence="8">The sequence shown here is derived from an EMBL/GenBank/DDBJ whole genome shotgun (WGS) entry which is preliminary data.</text>
</comment>
<reference evidence="9" key="1">
    <citation type="journal article" date="2012" name="Science">
        <title>The Paleozoic origin of enzymatic lignin decomposition reconstructed from 31 fungal genomes.</title>
        <authorList>
            <person name="Floudas D."/>
            <person name="Binder M."/>
            <person name="Riley R."/>
            <person name="Barry K."/>
            <person name="Blanchette R.A."/>
            <person name="Henrissat B."/>
            <person name="Martinez A.T."/>
            <person name="Otillar R."/>
            <person name="Spatafora J.W."/>
            <person name="Yadav J.S."/>
            <person name="Aerts A."/>
            <person name="Benoit I."/>
            <person name="Boyd A."/>
            <person name="Carlson A."/>
            <person name="Copeland A."/>
            <person name="Coutinho P.M."/>
            <person name="de Vries R.P."/>
            <person name="Ferreira P."/>
            <person name="Findley K."/>
            <person name="Foster B."/>
            <person name="Gaskell J."/>
            <person name="Glotzer D."/>
            <person name="Gorecki P."/>
            <person name="Heitman J."/>
            <person name="Hesse C."/>
            <person name="Hori C."/>
            <person name="Igarashi K."/>
            <person name="Jurgens J.A."/>
            <person name="Kallen N."/>
            <person name="Kersten P."/>
            <person name="Kohler A."/>
            <person name="Kuees U."/>
            <person name="Kumar T.K.A."/>
            <person name="Kuo A."/>
            <person name="LaButti K."/>
            <person name="Larrondo L.F."/>
            <person name="Lindquist E."/>
            <person name="Ling A."/>
            <person name="Lombard V."/>
            <person name="Lucas S."/>
            <person name="Lundell T."/>
            <person name="Martin R."/>
            <person name="McLaughlin D.J."/>
            <person name="Morgenstern I."/>
            <person name="Morin E."/>
            <person name="Murat C."/>
            <person name="Nagy L.G."/>
            <person name="Nolan M."/>
            <person name="Ohm R.A."/>
            <person name="Patyshakuliyeva A."/>
            <person name="Rokas A."/>
            <person name="Ruiz-Duenas F.J."/>
            <person name="Sabat G."/>
            <person name="Salamov A."/>
            <person name="Samejima M."/>
            <person name="Schmutz J."/>
            <person name="Slot J.C."/>
            <person name="St John F."/>
            <person name="Stenlid J."/>
            <person name="Sun H."/>
            <person name="Sun S."/>
            <person name="Syed K."/>
            <person name="Tsang A."/>
            <person name="Wiebenga A."/>
            <person name="Young D."/>
            <person name="Pisabarro A."/>
            <person name="Eastwood D.C."/>
            <person name="Martin F."/>
            <person name="Cullen D."/>
            <person name="Grigoriev I.V."/>
            <person name="Hibbett D.S."/>
        </authorList>
    </citation>
    <scope>NUCLEOTIDE SEQUENCE [LARGE SCALE GENOMIC DNA]</scope>
    <source>
        <strain evidence="9">RWD-64-598 SS2</strain>
    </source>
</reference>
<keyword evidence="9" id="KW-1185">Reference proteome</keyword>
<dbReference type="InterPro" id="IPR000933">
    <property type="entry name" value="Glyco_hydro_29"/>
</dbReference>
<evidence type="ECO:0000256" key="4">
    <source>
        <dbReference type="ARBA" id="ARBA00022729"/>
    </source>
</evidence>
<name>A0A5M3MC39_CONPW</name>
<dbReference type="AlphaFoldDB" id="A0A5M3MC39"/>
<evidence type="ECO:0000256" key="1">
    <source>
        <dbReference type="ARBA" id="ARBA00004071"/>
    </source>
</evidence>
<dbReference type="InterPro" id="IPR016286">
    <property type="entry name" value="FUC_metazoa-typ"/>
</dbReference>
<dbReference type="PRINTS" id="PR00741">
    <property type="entry name" value="GLHYDRLASE29"/>
</dbReference>
<protein>
    <recommendedName>
        <fullName evidence="3">alpha-L-fucosidase</fullName>
        <ecNumber evidence="3">3.2.1.51</ecNumber>
    </recommendedName>
</protein>
<keyword evidence="4" id="KW-0732">Signal</keyword>
<dbReference type="EC" id="3.2.1.51" evidence="3"/>
<comment type="similarity">
    <text evidence="2">Belongs to the glycosyl hydrolase 29 family.</text>
</comment>
<dbReference type="GO" id="GO:0016139">
    <property type="term" value="P:glycoside catabolic process"/>
    <property type="evidence" value="ECO:0007669"/>
    <property type="project" value="TreeGrafter"/>
</dbReference>
<gene>
    <name evidence="8" type="ORF">CONPUDRAFT_111449</name>
</gene>
<feature type="domain" description="Glycoside hydrolase family 29 N-terminal" evidence="7">
    <location>
        <begin position="323"/>
        <end position="678"/>
    </location>
</feature>
<evidence type="ECO:0000259" key="7">
    <source>
        <dbReference type="Pfam" id="PF01120"/>
    </source>
</evidence>
<dbReference type="SUPFAM" id="SSF51445">
    <property type="entry name" value="(Trans)glycosidases"/>
    <property type="match status" value="1"/>
</dbReference>
<evidence type="ECO:0000256" key="3">
    <source>
        <dbReference type="ARBA" id="ARBA00012662"/>
    </source>
</evidence>
<evidence type="ECO:0000256" key="6">
    <source>
        <dbReference type="ARBA" id="ARBA00023295"/>
    </source>
</evidence>
<dbReference type="PANTHER" id="PTHR10030">
    <property type="entry name" value="ALPHA-L-FUCOSIDASE"/>
    <property type="match status" value="1"/>
</dbReference>
<evidence type="ECO:0000313" key="9">
    <source>
        <dbReference type="Proteomes" id="UP000053558"/>
    </source>
</evidence>
<dbReference type="InterPro" id="IPR057739">
    <property type="entry name" value="Glyco_hydro_29_N"/>
</dbReference>
<dbReference type="EMBL" id="JH711586">
    <property type="protein sequence ID" value="EIW76474.1"/>
    <property type="molecule type" value="Genomic_DNA"/>
</dbReference>
<dbReference type="SMART" id="SM00812">
    <property type="entry name" value="Alpha_L_fucos"/>
    <property type="match status" value="1"/>
</dbReference>
<dbReference type="Proteomes" id="UP000053558">
    <property type="component" value="Unassembled WGS sequence"/>
</dbReference>
<dbReference type="InterPro" id="IPR017853">
    <property type="entry name" value="GH"/>
</dbReference>
<dbReference type="OrthoDB" id="6039950at2759"/>
<dbReference type="Pfam" id="PF01120">
    <property type="entry name" value="Alpha_L_fucos"/>
    <property type="match status" value="1"/>
</dbReference>
<comment type="function">
    <text evidence="1">Alpha-L-fucosidase is responsible for hydrolyzing the alpha-1,6-linked fucose joined to the reducing-end N-acetylglucosamine of the carbohydrate moieties of glycoproteins.</text>
</comment>
<dbReference type="KEGG" id="cput:CONPUDRAFT_111449"/>
<evidence type="ECO:0000256" key="2">
    <source>
        <dbReference type="ARBA" id="ARBA00007951"/>
    </source>
</evidence>
<dbReference type="GO" id="GO:0006004">
    <property type="term" value="P:fucose metabolic process"/>
    <property type="evidence" value="ECO:0007669"/>
    <property type="project" value="InterPro"/>
</dbReference>
<organism evidence="8 9">
    <name type="scientific">Coniophora puteana (strain RWD-64-598)</name>
    <name type="common">Brown rot fungus</name>
    <dbReference type="NCBI Taxonomy" id="741705"/>
    <lineage>
        <taxon>Eukaryota</taxon>
        <taxon>Fungi</taxon>
        <taxon>Dikarya</taxon>
        <taxon>Basidiomycota</taxon>
        <taxon>Agaricomycotina</taxon>
        <taxon>Agaricomycetes</taxon>
        <taxon>Agaricomycetidae</taxon>
        <taxon>Boletales</taxon>
        <taxon>Coniophorineae</taxon>
        <taxon>Coniophoraceae</taxon>
        <taxon>Coniophora</taxon>
    </lineage>
</organism>
<evidence type="ECO:0000313" key="8">
    <source>
        <dbReference type="EMBL" id="EIW76474.1"/>
    </source>
</evidence>
<accession>A0A5M3MC39</accession>
<dbReference type="OMA" id="WWYSTHH"/>
<keyword evidence="5 8" id="KW-0378">Hydrolase</keyword>
<dbReference type="GO" id="GO:0004560">
    <property type="term" value="F:alpha-L-fucosidase activity"/>
    <property type="evidence" value="ECO:0007669"/>
    <property type="project" value="UniProtKB-EC"/>
</dbReference>
<dbReference type="RefSeq" id="XP_007773688.1">
    <property type="nucleotide sequence ID" value="XM_007775498.1"/>
</dbReference>
<dbReference type="PANTHER" id="PTHR10030:SF37">
    <property type="entry name" value="ALPHA-L-FUCOSIDASE-RELATED"/>
    <property type="match status" value="1"/>
</dbReference>
<dbReference type="Gene3D" id="3.20.20.80">
    <property type="entry name" value="Glycosidases"/>
    <property type="match status" value="1"/>
</dbReference>
<evidence type="ECO:0000256" key="5">
    <source>
        <dbReference type="ARBA" id="ARBA00022801"/>
    </source>
</evidence>
<proteinExistence type="inferred from homology"/>
<sequence length="785" mass="88314">MSIQQPFPPPSTSPIHPFPSTPIPISSLYNNQAGSLGNGTTNANFDGQGGSYVIEFLPNGTWVYDCVGYELPYTWGTSDDNILADGHTIAFEQPFLAHELHFLYAGDGNQGTTVVNFTLHYEDNSSQILPMSVKHWWTEIFLNAGAIETPIHYDNYGKDINGNRTSIYQWSTPIPSQSRLAAVQLPPGTSSDRLHLFALSATPVACQTDNGPALAFRRVRLTSRWELVNGTRAQAVEVTLANLTPVTAFETASITTPLKVTVSGPSFSTVRPGIIYRLTAADQVRVDVLVENLTQMESNELTVVVEDESGQVVASSSGWRAMSRREEFATSDQALEHHETPTWWNNAKFGIFIHWGPYSVPAWGPTWTYPAWYDWQLHVNPGPDNVFWEYHLKTFGKNVTYDDFFANLTASKFNASEWLDLFDDAGAKYFVFVTKHHDGFALFDTGDTSNRNSLYYGPKRDLVKELLDTAKKEKPHLHRGTYFSMPEWFNPDWAPYGIENWPGGLAHNPYIQSELEPYTGRVPVENYLSDLQLPQMLDLAEKYETEIMWCDISSANLTREFAARFFENAWNQGRQVVMNDRCGDLPGHDTPEYEKLVATQPTRKWETSEGMDPHAYAYNRATPPSAYKNGTTIVRNLVDIVSKNGNYLLGVGPTAEGEIIGNMQKNLRDAGRWLGYAGDCVYSTDFWFRGSEDHTGTIRFLTTPKAFCIVSFERPRNGQLVVQDRVPIIDGDTISLLGPGTSNTERTDLHWSVQNGTGWLAIDVPEENVDRVEYAWAFRVNYKQN</sequence>
<dbReference type="GeneID" id="19198887"/>
<keyword evidence="6" id="KW-0326">Glycosidase</keyword>